<evidence type="ECO:0000256" key="4">
    <source>
        <dbReference type="ARBA" id="ARBA00022840"/>
    </source>
</evidence>
<evidence type="ECO:0000259" key="5">
    <source>
        <dbReference type="PROSITE" id="PS50893"/>
    </source>
</evidence>
<reference evidence="6 7" key="1">
    <citation type="submission" date="2024-03" db="EMBL/GenBank/DDBJ databases">
        <title>Natural products discovery in diverse microorganisms through a two-stage MS feature dereplication strategy.</title>
        <authorList>
            <person name="Zhang R."/>
        </authorList>
    </citation>
    <scope>NUCLEOTIDE SEQUENCE [LARGE SCALE GENOMIC DNA]</scope>
    <source>
        <strain evidence="6 7">18930</strain>
    </source>
</reference>
<organism evidence="6 7">
    <name type="scientific">Rhodococcus sovatensis</name>
    <dbReference type="NCBI Taxonomy" id="1805840"/>
    <lineage>
        <taxon>Bacteria</taxon>
        <taxon>Bacillati</taxon>
        <taxon>Actinomycetota</taxon>
        <taxon>Actinomycetes</taxon>
        <taxon>Mycobacteriales</taxon>
        <taxon>Nocardiaceae</taxon>
        <taxon>Rhodococcus</taxon>
    </lineage>
</organism>
<keyword evidence="2" id="KW-0813">Transport</keyword>
<dbReference type="PROSITE" id="PS00211">
    <property type="entry name" value="ABC_TRANSPORTER_1"/>
    <property type="match status" value="2"/>
</dbReference>
<dbReference type="PANTHER" id="PTHR43776">
    <property type="entry name" value="TRANSPORT ATP-BINDING PROTEIN"/>
    <property type="match status" value="1"/>
</dbReference>
<evidence type="ECO:0000256" key="1">
    <source>
        <dbReference type="ARBA" id="ARBA00005417"/>
    </source>
</evidence>
<evidence type="ECO:0000313" key="7">
    <source>
        <dbReference type="Proteomes" id="UP001432000"/>
    </source>
</evidence>
<dbReference type="Proteomes" id="UP001432000">
    <property type="component" value="Chromosome"/>
</dbReference>
<dbReference type="RefSeq" id="WP_338888540.1">
    <property type="nucleotide sequence ID" value="NZ_CP147846.1"/>
</dbReference>
<feature type="domain" description="ABC transporter" evidence="5">
    <location>
        <begin position="18"/>
        <end position="244"/>
    </location>
</feature>
<dbReference type="PROSITE" id="PS50893">
    <property type="entry name" value="ABC_TRANSPORTER_2"/>
    <property type="match status" value="2"/>
</dbReference>
<dbReference type="InterPro" id="IPR003593">
    <property type="entry name" value="AAA+_ATPase"/>
</dbReference>
<dbReference type="Pfam" id="PF00005">
    <property type="entry name" value="ABC_tran"/>
    <property type="match status" value="2"/>
</dbReference>
<protein>
    <submittedName>
        <fullName evidence="6">ATP-binding cassette domain-containing protein</fullName>
    </submittedName>
</protein>
<sequence>MTDILPAAASAPARATAIQVRGLTARTRDRILVDGIDLDIPAGLVTALVGASGSGKTTTALALIGEQRPGVELKTDSVRMDGVRCGYVPQQPSSVLNPALRIGTVLGDIARAAQQQGDRASVPDALGRAGFPSDPGMLRRYPHQLSGGQQQRLVIAQALLTDPTCLILDEPTTGQDPLNRAAILDEILRLRGQGLTIVLVTHDLDAVREVAEHVIVMAEGQVINAGGTTILPALALSPVPRAGATKNNTTPAATRLELNAVTAGYRTTAVLEGMSLSIGTGECVALVGRSGCGKSTAARVAAGLHPPTAGRVLLDGVPVAGSVQRRTRDQVADIAYVFQDAKAAFDPYRSVWGQIVRGPTRLRGATDREAVAAARRALEQVGLDEQIAHQRPGALSGGEAQRAALARALATTPTVLICDEITTGLDAISQRHVLDVLTDLTRSQHLALLVISHDTDVVDSVADRVVDLHSCTTTADASRSSKRRKPR</sequence>
<accession>A0ABZ2PGV5</accession>
<dbReference type="SUPFAM" id="SSF52540">
    <property type="entry name" value="P-loop containing nucleoside triphosphate hydrolases"/>
    <property type="match status" value="2"/>
</dbReference>
<dbReference type="InterPro" id="IPR027417">
    <property type="entry name" value="P-loop_NTPase"/>
</dbReference>
<dbReference type="InterPro" id="IPR050319">
    <property type="entry name" value="ABC_transp_ATP-bind"/>
</dbReference>
<name>A0ABZ2PGV5_9NOCA</name>
<feature type="domain" description="ABC transporter" evidence="5">
    <location>
        <begin position="256"/>
        <end position="487"/>
    </location>
</feature>
<proteinExistence type="inferred from homology"/>
<keyword evidence="4 6" id="KW-0067">ATP-binding</keyword>
<keyword evidence="3" id="KW-0547">Nucleotide-binding</keyword>
<dbReference type="SMART" id="SM00382">
    <property type="entry name" value="AAA"/>
    <property type="match status" value="2"/>
</dbReference>
<gene>
    <name evidence="6" type="ORF">WDS16_24790</name>
</gene>
<dbReference type="EMBL" id="CP147846">
    <property type="protein sequence ID" value="WXG68372.1"/>
    <property type="molecule type" value="Genomic_DNA"/>
</dbReference>
<keyword evidence="7" id="KW-1185">Reference proteome</keyword>
<comment type="similarity">
    <text evidence="1">Belongs to the ABC transporter superfamily.</text>
</comment>
<dbReference type="InterPro" id="IPR003439">
    <property type="entry name" value="ABC_transporter-like_ATP-bd"/>
</dbReference>
<evidence type="ECO:0000313" key="6">
    <source>
        <dbReference type="EMBL" id="WXG68372.1"/>
    </source>
</evidence>
<dbReference type="GO" id="GO:0005524">
    <property type="term" value="F:ATP binding"/>
    <property type="evidence" value="ECO:0007669"/>
    <property type="project" value="UniProtKB-KW"/>
</dbReference>
<dbReference type="PANTHER" id="PTHR43776:SF7">
    <property type="entry name" value="D,D-DIPEPTIDE TRANSPORT ATP-BINDING PROTEIN DDPF-RELATED"/>
    <property type="match status" value="1"/>
</dbReference>
<evidence type="ECO:0000256" key="3">
    <source>
        <dbReference type="ARBA" id="ARBA00022741"/>
    </source>
</evidence>
<dbReference type="InterPro" id="IPR017871">
    <property type="entry name" value="ABC_transporter-like_CS"/>
</dbReference>
<evidence type="ECO:0000256" key="2">
    <source>
        <dbReference type="ARBA" id="ARBA00022448"/>
    </source>
</evidence>
<dbReference type="Gene3D" id="3.40.50.300">
    <property type="entry name" value="P-loop containing nucleotide triphosphate hydrolases"/>
    <property type="match status" value="2"/>
</dbReference>